<dbReference type="eggNOG" id="COG1309">
    <property type="taxonomic scope" value="Bacteria"/>
</dbReference>
<organism evidence="6 7">
    <name type="scientific">Microscilla marina ATCC 23134</name>
    <dbReference type="NCBI Taxonomy" id="313606"/>
    <lineage>
        <taxon>Bacteria</taxon>
        <taxon>Pseudomonadati</taxon>
        <taxon>Bacteroidota</taxon>
        <taxon>Cytophagia</taxon>
        <taxon>Cytophagales</taxon>
        <taxon>Microscillaceae</taxon>
        <taxon>Microscilla</taxon>
    </lineage>
</organism>
<evidence type="ECO:0000256" key="1">
    <source>
        <dbReference type="ARBA" id="ARBA00023015"/>
    </source>
</evidence>
<dbReference type="InterPro" id="IPR011075">
    <property type="entry name" value="TetR_C"/>
</dbReference>
<keyword evidence="1" id="KW-0805">Transcription regulation</keyword>
<keyword evidence="2 4" id="KW-0238">DNA-binding</keyword>
<dbReference type="Pfam" id="PF16925">
    <property type="entry name" value="TetR_C_13"/>
    <property type="match status" value="1"/>
</dbReference>
<evidence type="ECO:0000259" key="5">
    <source>
        <dbReference type="PROSITE" id="PS50977"/>
    </source>
</evidence>
<reference evidence="6 7" key="1">
    <citation type="submission" date="2007-01" db="EMBL/GenBank/DDBJ databases">
        <authorList>
            <person name="Haygood M."/>
            <person name="Podell S."/>
            <person name="Anderson C."/>
            <person name="Hopkinson B."/>
            <person name="Roe K."/>
            <person name="Barbeau K."/>
            <person name="Gaasterland T."/>
            <person name="Ferriera S."/>
            <person name="Johnson J."/>
            <person name="Kravitz S."/>
            <person name="Beeson K."/>
            <person name="Sutton G."/>
            <person name="Rogers Y.-H."/>
            <person name="Friedman R."/>
            <person name="Frazier M."/>
            <person name="Venter J.C."/>
        </authorList>
    </citation>
    <scope>NUCLEOTIDE SEQUENCE [LARGE SCALE GENOMIC DNA]</scope>
    <source>
        <strain evidence="6 7">ATCC 23134</strain>
    </source>
</reference>
<dbReference type="OrthoDB" id="9798857at2"/>
<dbReference type="Pfam" id="PF00440">
    <property type="entry name" value="TetR_N"/>
    <property type="match status" value="1"/>
</dbReference>
<feature type="DNA-binding region" description="H-T-H motif" evidence="4">
    <location>
        <begin position="28"/>
        <end position="47"/>
    </location>
</feature>
<evidence type="ECO:0000313" key="6">
    <source>
        <dbReference type="EMBL" id="EAY28491.1"/>
    </source>
</evidence>
<dbReference type="InterPro" id="IPR009057">
    <property type="entry name" value="Homeodomain-like_sf"/>
</dbReference>
<dbReference type="PROSITE" id="PS50977">
    <property type="entry name" value="HTH_TETR_2"/>
    <property type="match status" value="1"/>
</dbReference>
<protein>
    <submittedName>
        <fullName evidence="6">Transcriptional regulator, TetR family</fullName>
    </submittedName>
</protein>
<dbReference type="AlphaFoldDB" id="A1ZLV8"/>
<keyword evidence="3" id="KW-0804">Transcription</keyword>
<dbReference type="InterPro" id="IPR036271">
    <property type="entry name" value="Tet_transcr_reg_TetR-rel_C_sf"/>
</dbReference>
<dbReference type="PANTHER" id="PTHR47506">
    <property type="entry name" value="TRANSCRIPTIONAL REGULATORY PROTEIN"/>
    <property type="match status" value="1"/>
</dbReference>
<feature type="domain" description="HTH tetR-type" evidence="5">
    <location>
        <begin position="5"/>
        <end position="65"/>
    </location>
</feature>
<proteinExistence type="predicted"/>
<name>A1ZLV8_MICM2</name>
<comment type="caution">
    <text evidence="6">The sequence shown here is derived from an EMBL/GenBank/DDBJ whole genome shotgun (WGS) entry which is preliminary data.</text>
</comment>
<dbReference type="RefSeq" id="WP_002697688.1">
    <property type="nucleotide sequence ID" value="NZ_AAWS01000015.1"/>
</dbReference>
<dbReference type="InterPro" id="IPR001647">
    <property type="entry name" value="HTH_TetR"/>
</dbReference>
<evidence type="ECO:0000256" key="3">
    <source>
        <dbReference type="ARBA" id="ARBA00023163"/>
    </source>
</evidence>
<evidence type="ECO:0000256" key="4">
    <source>
        <dbReference type="PROSITE-ProRule" id="PRU00335"/>
    </source>
</evidence>
<sequence>MKKSEKTKRTIIEKSARLFNQKGYAGTSIQDIIKVTGMSKGSIYGNNFHNKDEIALAVFSYNVNLLFADLWAMVAEQTSARAKLMTFCEFHRQNYQTVLDYGGCPMLNVAIDSDDTHPMLNQQVALSFKKWETKLTDIIVLGIRQKEFKPETDAFHFAGLSISLIEGSIMLAKTHKDPKYILNALVHIEHLIDTLDINH</sequence>
<keyword evidence="7" id="KW-1185">Reference proteome</keyword>
<gene>
    <name evidence="6" type="ORF">M23134_04338</name>
</gene>
<evidence type="ECO:0000313" key="7">
    <source>
        <dbReference type="Proteomes" id="UP000004095"/>
    </source>
</evidence>
<dbReference type="SUPFAM" id="SSF48498">
    <property type="entry name" value="Tetracyclin repressor-like, C-terminal domain"/>
    <property type="match status" value="1"/>
</dbReference>
<dbReference type="Proteomes" id="UP000004095">
    <property type="component" value="Unassembled WGS sequence"/>
</dbReference>
<dbReference type="EMBL" id="AAWS01000015">
    <property type="protein sequence ID" value="EAY28491.1"/>
    <property type="molecule type" value="Genomic_DNA"/>
</dbReference>
<dbReference type="Gene3D" id="1.10.357.10">
    <property type="entry name" value="Tetracycline Repressor, domain 2"/>
    <property type="match status" value="1"/>
</dbReference>
<dbReference type="GO" id="GO:0003677">
    <property type="term" value="F:DNA binding"/>
    <property type="evidence" value="ECO:0007669"/>
    <property type="project" value="UniProtKB-UniRule"/>
</dbReference>
<accession>A1ZLV8</accession>
<evidence type="ECO:0000256" key="2">
    <source>
        <dbReference type="ARBA" id="ARBA00023125"/>
    </source>
</evidence>
<dbReference type="SUPFAM" id="SSF46689">
    <property type="entry name" value="Homeodomain-like"/>
    <property type="match status" value="1"/>
</dbReference>
<dbReference type="PANTHER" id="PTHR47506:SF3">
    <property type="entry name" value="HTH-TYPE TRANSCRIPTIONAL REGULATOR LMRA"/>
    <property type="match status" value="1"/>
</dbReference>